<name>A0A7H2BJC7_9MICC</name>
<keyword evidence="2" id="KW-0812">Transmembrane</keyword>
<feature type="transmembrane region" description="Helical" evidence="2">
    <location>
        <begin position="406"/>
        <end position="427"/>
    </location>
</feature>
<accession>A0A7H2BJC7</accession>
<dbReference type="SMART" id="SM00894">
    <property type="entry name" value="Excalibur"/>
    <property type="match status" value="1"/>
</dbReference>
<evidence type="ECO:0000256" key="2">
    <source>
        <dbReference type="SAM" id="Phobius"/>
    </source>
</evidence>
<feature type="compositionally biased region" description="Low complexity" evidence="1">
    <location>
        <begin position="190"/>
        <end position="208"/>
    </location>
</feature>
<keyword evidence="2" id="KW-0472">Membrane</keyword>
<dbReference type="InterPro" id="IPR008613">
    <property type="entry name" value="Excalibur_Ca-bd_domain"/>
</dbReference>
<reference evidence="5 6" key="1">
    <citation type="submission" date="2020-09" db="EMBL/GenBank/DDBJ databases">
        <title>Investigation of environmental microbe.</title>
        <authorList>
            <person name="Ou Y."/>
            <person name="Kang Q."/>
        </authorList>
    </citation>
    <scope>NUCLEOTIDE SEQUENCE [LARGE SCALE GENOMIC DNA]</scope>
    <source>
        <strain evidence="5 6">KJZ-9</strain>
    </source>
</reference>
<feature type="signal peptide" evidence="3">
    <location>
        <begin position="1"/>
        <end position="35"/>
    </location>
</feature>
<evidence type="ECO:0000256" key="1">
    <source>
        <dbReference type="SAM" id="MobiDB-lite"/>
    </source>
</evidence>
<gene>
    <name evidence="5" type="ORF">IDM48_10550</name>
</gene>
<feature type="region of interest" description="Disordered" evidence="1">
    <location>
        <begin position="190"/>
        <end position="273"/>
    </location>
</feature>
<keyword evidence="2" id="KW-1133">Transmembrane helix</keyword>
<keyword evidence="3" id="KW-0732">Signal</keyword>
<feature type="region of interest" description="Disordered" evidence="1">
    <location>
        <begin position="325"/>
        <end position="386"/>
    </location>
</feature>
<feature type="domain" description="Excalibur calcium-binding" evidence="4">
    <location>
        <begin position="305"/>
        <end position="341"/>
    </location>
</feature>
<keyword evidence="6" id="KW-1185">Reference proteome</keyword>
<protein>
    <submittedName>
        <fullName evidence="5">Excalibur calcium-binding domain-containing protein</fullName>
    </submittedName>
</protein>
<evidence type="ECO:0000313" key="5">
    <source>
        <dbReference type="EMBL" id="QNV39773.1"/>
    </source>
</evidence>
<dbReference type="Proteomes" id="UP000516421">
    <property type="component" value="Chromosome"/>
</dbReference>
<evidence type="ECO:0000259" key="4">
    <source>
        <dbReference type="SMART" id="SM00894"/>
    </source>
</evidence>
<dbReference type="AlphaFoldDB" id="A0A7H2BJC7"/>
<dbReference type="KEGG" id="rama:IDM48_10550"/>
<dbReference type="EMBL" id="CP061538">
    <property type="protein sequence ID" value="QNV39773.1"/>
    <property type="molecule type" value="Genomic_DNA"/>
</dbReference>
<sequence length="434" mass="42958">MSQVKIGNRSGLKVASVASATIALLATGTLAPALAADDANQQVVSATAAVVANSAVNLADGVLIETAENPTIAADGTSTGLATVESAEIQNLEIILESAKTELTVGTKDTVKIAENSVGAAIKAYPNARVLGAWTVSDPSILTVTPQGAIEAKAPGTATVTFTSAEVSQGVVTEGTRSVTLEITVVAAEEPTPAVTETPAPVETAAPAPTAPEAPAPVASETPAPVASETAAPVETATPAPAEVTVTSAAAADAPTAPAETAEAPAPVAAQAPAPTDAVATSAVAAEAPASQAVAPRAAAASTSVYENCADVHAKLGREIHQNEVGYEPKLDRDGDGVGCELTPDYENTQNGSEQTVVNQGGSENTSSTNGIYPSDDSRSADSLASSDPANAYYGSTETTLANTGFSAMGIFAGGMTLLGLGTAAVVTSRRKAV</sequence>
<organism evidence="5 6">
    <name type="scientific">Rothia amarae</name>
    <dbReference type="NCBI Taxonomy" id="169480"/>
    <lineage>
        <taxon>Bacteria</taxon>
        <taxon>Bacillati</taxon>
        <taxon>Actinomycetota</taxon>
        <taxon>Actinomycetes</taxon>
        <taxon>Micrococcales</taxon>
        <taxon>Micrococcaceae</taxon>
        <taxon>Rothia</taxon>
    </lineage>
</organism>
<dbReference type="SUPFAM" id="SSF49373">
    <property type="entry name" value="Invasin/intimin cell-adhesion fragments"/>
    <property type="match status" value="1"/>
</dbReference>
<evidence type="ECO:0000313" key="6">
    <source>
        <dbReference type="Proteomes" id="UP000516421"/>
    </source>
</evidence>
<proteinExistence type="predicted"/>
<feature type="chain" id="PRO_5028949125" evidence="3">
    <location>
        <begin position="36"/>
        <end position="434"/>
    </location>
</feature>
<dbReference type="RefSeq" id="WP_190617359.1">
    <property type="nucleotide sequence ID" value="NZ_CP061538.1"/>
</dbReference>
<dbReference type="Pfam" id="PF05901">
    <property type="entry name" value="Excalibur"/>
    <property type="match status" value="1"/>
</dbReference>
<feature type="compositionally biased region" description="Basic and acidic residues" evidence="1">
    <location>
        <begin position="325"/>
        <end position="336"/>
    </location>
</feature>
<feature type="compositionally biased region" description="Low complexity" evidence="1">
    <location>
        <begin position="216"/>
        <end position="273"/>
    </location>
</feature>
<dbReference type="Gene3D" id="2.60.40.1080">
    <property type="match status" value="1"/>
</dbReference>
<evidence type="ECO:0000256" key="3">
    <source>
        <dbReference type="SAM" id="SignalP"/>
    </source>
</evidence>
<feature type="compositionally biased region" description="Polar residues" evidence="1">
    <location>
        <begin position="346"/>
        <end position="372"/>
    </location>
</feature>
<dbReference type="InterPro" id="IPR008964">
    <property type="entry name" value="Invasin/intimin_cell_adhesion"/>
</dbReference>